<name>A0A8S5REA3_9VIRU</name>
<organism evidence="1">
    <name type="scientific">virus sp. ctJLD79</name>
    <dbReference type="NCBI Taxonomy" id="2827987"/>
    <lineage>
        <taxon>Viruses</taxon>
    </lineage>
</organism>
<proteinExistence type="predicted"/>
<accession>A0A8S5REA3</accession>
<protein>
    <submittedName>
        <fullName evidence="1">Uncharacterized protein</fullName>
    </submittedName>
</protein>
<reference evidence="1" key="1">
    <citation type="journal article" date="2021" name="Proc. Natl. Acad. Sci. U.S.A.">
        <title>A Catalog of Tens of Thousands of Viruses from Human Metagenomes Reveals Hidden Associations with Chronic Diseases.</title>
        <authorList>
            <person name="Tisza M.J."/>
            <person name="Buck C.B."/>
        </authorList>
    </citation>
    <scope>NUCLEOTIDE SEQUENCE</scope>
    <source>
        <strain evidence="1">CtJLD79</strain>
    </source>
</reference>
<evidence type="ECO:0000313" key="1">
    <source>
        <dbReference type="EMBL" id="DAE29734.1"/>
    </source>
</evidence>
<sequence length="137" mass="15118">MEKNSSTRARTEIEKRCAAERRKLARFLSKNGLNEEKIKSLDPVILNVSWMKSKLDDARTAIGEDGITVEYDNGGGQTGVRENPAFRAYEALWKTYLSGLDALLKLLPEGAAEDPALSEVKPASALALVQGRRKRDA</sequence>
<dbReference type="EMBL" id="BK059097">
    <property type="protein sequence ID" value="DAE29734.1"/>
    <property type="molecule type" value="Genomic_DNA"/>
</dbReference>